<proteinExistence type="predicted"/>
<sequence length="170" mass="19061">MFGCKRLAPCGGFSDNLGKMGNDSTLSVYEKTLDKLMEGARNTTFNRKEQTPFRDEASQYHPSLMQNGSSQTTLREMGILESARSHFTAAVSDKQLAQQTGGNSCVVCSFNRNATSKCSHCMKSICNSCYRMCDGCEEAYCTLCTISNFEERYDRVFCFDCNSKDLKQRC</sequence>
<dbReference type="EMBL" id="CM055112">
    <property type="protein sequence ID" value="KAJ7516991.1"/>
    <property type="molecule type" value="Genomic_DNA"/>
</dbReference>
<comment type="caution">
    <text evidence="1">The sequence shown here is derived from an EMBL/GenBank/DDBJ whole genome shotgun (WGS) entry which is preliminary data.</text>
</comment>
<accession>A0ACC2AHM7</accession>
<evidence type="ECO:0000313" key="2">
    <source>
        <dbReference type="Proteomes" id="UP001162992"/>
    </source>
</evidence>
<keyword evidence="2" id="KW-1185">Reference proteome</keyword>
<name>A0ACC2AHM7_DIPCM</name>
<dbReference type="Proteomes" id="UP001162992">
    <property type="component" value="Chromosome 21"/>
</dbReference>
<organism evidence="1 2">
    <name type="scientific">Diphasiastrum complanatum</name>
    <name type="common">Issler's clubmoss</name>
    <name type="synonym">Lycopodium complanatum</name>
    <dbReference type="NCBI Taxonomy" id="34168"/>
    <lineage>
        <taxon>Eukaryota</taxon>
        <taxon>Viridiplantae</taxon>
        <taxon>Streptophyta</taxon>
        <taxon>Embryophyta</taxon>
        <taxon>Tracheophyta</taxon>
        <taxon>Lycopodiopsida</taxon>
        <taxon>Lycopodiales</taxon>
        <taxon>Lycopodiaceae</taxon>
        <taxon>Lycopodioideae</taxon>
        <taxon>Diphasiastrum</taxon>
    </lineage>
</organism>
<protein>
    <submittedName>
        <fullName evidence="1">Uncharacterized protein</fullName>
    </submittedName>
</protein>
<reference evidence="2" key="1">
    <citation type="journal article" date="2024" name="Proc. Natl. Acad. Sci. U.S.A.">
        <title>Extraordinary preservation of gene collinearity over three hundred million years revealed in homosporous lycophytes.</title>
        <authorList>
            <person name="Li C."/>
            <person name="Wickell D."/>
            <person name="Kuo L.Y."/>
            <person name="Chen X."/>
            <person name="Nie B."/>
            <person name="Liao X."/>
            <person name="Peng D."/>
            <person name="Ji J."/>
            <person name="Jenkins J."/>
            <person name="Williams M."/>
            <person name="Shu S."/>
            <person name="Plott C."/>
            <person name="Barry K."/>
            <person name="Rajasekar S."/>
            <person name="Grimwood J."/>
            <person name="Han X."/>
            <person name="Sun S."/>
            <person name="Hou Z."/>
            <person name="He W."/>
            <person name="Dai G."/>
            <person name="Sun C."/>
            <person name="Schmutz J."/>
            <person name="Leebens-Mack J.H."/>
            <person name="Li F.W."/>
            <person name="Wang L."/>
        </authorList>
    </citation>
    <scope>NUCLEOTIDE SEQUENCE [LARGE SCALE GENOMIC DNA]</scope>
    <source>
        <strain evidence="2">cv. PW_Plant_1</strain>
    </source>
</reference>
<gene>
    <name evidence="1" type="ORF">O6H91_21G007500</name>
</gene>
<evidence type="ECO:0000313" key="1">
    <source>
        <dbReference type="EMBL" id="KAJ7516991.1"/>
    </source>
</evidence>